<name>A0A668AB29_9TELE</name>
<dbReference type="InterPro" id="IPR000219">
    <property type="entry name" value="DH_dom"/>
</dbReference>
<gene>
    <name evidence="6" type="primary">ARHGEF10L</name>
    <name evidence="6" type="synonym">arhgef10la</name>
</gene>
<accession>A0A668AB29</accession>
<dbReference type="Pfam" id="PF00621">
    <property type="entry name" value="RhoGEF"/>
    <property type="match status" value="1"/>
</dbReference>
<organism evidence="6 7">
    <name type="scientific">Myripristis murdjan</name>
    <name type="common">pinecone soldierfish</name>
    <dbReference type="NCBI Taxonomy" id="586833"/>
    <lineage>
        <taxon>Eukaryota</taxon>
        <taxon>Metazoa</taxon>
        <taxon>Chordata</taxon>
        <taxon>Craniata</taxon>
        <taxon>Vertebrata</taxon>
        <taxon>Euteleostomi</taxon>
        <taxon>Actinopterygii</taxon>
        <taxon>Neopterygii</taxon>
        <taxon>Teleostei</taxon>
        <taxon>Neoteleostei</taxon>
        <taxon>Acanthomorphata</taxon>
        <taxon>Holocentriformes</taxon>
        <taxon>Holocentridae</taxon>
        <taxon>Myripristis</taxon>
    </lineage>
</organism>
<dbReference type="Proteomes" id="UP000472263">
    <property type="component" value="Chromosome 5"/>
</dbReference>
<dbReference type="SMART" id="SM00325">
    <property type="entry name" value="RhoGEF"/>
    <property type="match status" value="1"/>
</dbReference>
<dbReference type="InterPro" id="IPR011993">
    <property type="entry name" value="PH-like_dom_sf"/>
</dbReference>
<evidence type="ECO:0000256" key="2">
    <source>
        <dbReference type="ARBA" id="ARBA00022658"/>
    </source>
</evidence>
<proteinExistence type="predicted"/>
<evidence type="ECO:0000256" key="3">
    <source>
        <dbReference type="SAM" id="Coils"/>
    </source>
</evidence>
<dbReference type="InterPro" id="IPR035899">
    <property type="entry name" value="DBL_dom_sf"/>
</dbReference>
<keyword evidence="2" id="KW-0344">Guanine-nucleotide releasing factor</keyword>
<evidence type="ECO:0000313" key="6">
    <source>
        <dbReference type="Ensembl" id="ENSMMDP00005042161.1"/>
    </source>
</evidence>
<dbReference type="SUPFAM" id="SSF48065">
    <property type="entry name" value="DBL homology domain (DH-domain)"/>
    <property type="match status" value="1"/>
</dbReference>
<dbReference type="GO" id="GO:0032933">
    <property type="term" value="P:SREBP signaling pathway"/>
    <property type="evidence" value="ECO:0007669"/>
    <property type="project" value="TreeGrafter"/>
</dbReference>
<keyword evidence="1" id="KW-0597">Phosphoprotein</keyword>
<dbReference type="GO" id="GO:0051496">
    <property type="term" value="P:positive regulation of stress fiber assembly"/>
    <property type="evidence" value="ECO:0007669"/>
    <property type="project" value="TreeGrafter"/>
</dbReference>
<dbReference type="FunFam" id="2.30.29.30:FF:000200">
    <property type="entry name" value="Rho guanine nucleotide exchange factor (GEF) 10-like a"/>
    <property type="match status" value="1"/>
</dbReference>
<dbReference type="InterPro" id="IPR039919">
    <property type="entry name" value="ARHGEF10/ARHGEF17"/>
</dbReference>
<dbReference type="Ensembl" id="ENSMMDT00005043016.1">
    <property type="protein sequence ID" value="ENSMMDP00005042161.1"/>
    <property type="gene ID" value="ENSMMDG00005018216.1"/>
</dbReference>
<dbReference type="PROSITE" id="PS50010">
    <property type="entry name" value="DH_2"/>
    <property type="match status" value="1"/>
</dbReference>
<dbReference type="GO" id="GO:0005829">
    <property type="term" value="C:cytosol"/>
    <property type="evidence" value="ECO:0007669"/>
    <property type="project" value="TreeGrafter"/>
</dbReference>
<dbReference type="Pfam" id="PF19056">
    <property type="entry name" value="WD40_2"/>
    <property type="match status" value="2"/>
</dbReference>
<dbReference type="Gene3D" id="2.30.29.30">
    <property type="entry name" value="Pleckstrin-homology domain (PH domain)/Phosphotyrosine-binding domain (PTB)"/>
    <property type="match status" value="1"/>
</dbReference>
<dbReference type="PANTHER" id="PTHR12877:SF16">
    <property type="entry name" value="RHO GUANINE NUCLEOTIDE EXCHANGE FACTOR 10-LIKE PROTEIN"/>
    <property type="match status" value="1"/>
</dbReference>
<keyword evidence="7" id="KW-1185">Reference proteome</keyword>
<dbReference type="InterPro" id="IPR015943">
    <property type="entry name" value="WD40/YVTN_repeat-like_dom_sf"/>
</dbReference>
<evidence type="ECO:0000256" key="4">
    <source>
        <dbReference type="SAM" id="MobiDB-lite"/>
    </source>
</evidence>
<keyword evidence="3" id="KW-0175">Coiled coil</keyword>
<dbReference type="SUPFAM" id="SSF50729">
    <property type="entry name" value="PH domain-like"/>
    <property type="match status" value="1"/>
</dbReference>
<dbReference type="GeneTree" id="ENSGT00940000153798"/>
<dbReference type="Gene3D" id="2.130.10.10">
    <property type="entry name" value="YVTN repeat-like/Quinoprotein amine dehydrogenase"/>
    <property type="match status" value="1"/>
</dbReference>
<feature type="domain" description="DH" evidence="5">
    <location>
        <begin position="108"/>
        <end position="190"/>
    </location>
</feature>
<dbReference type="Pfam" id="PF19057">
    <property type="entry name" value="PH_19"/>
    <property type="match status" value="1"/>
</dbReference>
<dbReference type="Gene3D" id="1.20.900.10">
    <property type="entry name" value="Dbl homology (DH) domain"/>
    <property type="match status" value="2"/>
</dbReference>
<dbReference type="AlphaFoldDB" id="A0A668AB29"/>
<dbReference type="GO" id="GO:0005085">
    <property type="term" value="F:guanyl-nucleotide exchange factor activity"/>
    <property type="evidence" value="ECO:0007669"/>
    <property type="project" value="UniProtKB-KW"/>
</dbReference>
<feature type="compositionally biased region" description="Low complexity" evidence="4">
    <location>
        <begin position="852"/>
        <end position="865"/>
    </location>
</feature>
<dbReference type="SUPFAM" id="SSF50978">
    <property type="entry name" value="WD40 repeat-like"/>
    <property type="match status" value="1"/>
</dbReference>
<reference evidence="6" key="3">
    <citation type="submission" date="2025-09" db="UniProtKB">
        <authorList>
            <consortium name="Ensembl"/>
        </authorList>
    </citation>
    <scope>IDENTIFICATION</scope>
</reference>
<evidence type="ECO:0000313" key="7">
    <source>
        <dbReference type="Proteomes" id="UP000472263"/>
    </source>
</evidence>
<feature type="region of interest" description="Disordered" evidence="4">
    <location>
        <begin position="884"/>
        <end position="912"/>
    </location>
</feature>
<dbReference type="PANTHER" id="PTHR12877">
    <property type="entry name" value="RHO GUANINE NUCLEOTIDE EXCHANGE FACTOR"/>
    <property type="match status" value="1"/>
</dbReference>
<dbReference type="GO" id="GO:0030036">
    <property type="term" value="P:actin cytoskeleton organization"/>
    <property type="evidence" value="ECO:0007669"/>
    <property type="project" value="TreeGrafter"/>
</dbReference>
<dbReference type="InterPro" id="IPR036322">
    <property type="entry name" value="WD40_repeat_dom_sf"/>
</dbReference>
<sequence length="985" mass="107811">MPLSPEVRRLRERCARTKRELAVRLSGKHNYDIKVQQLMKAARSGTKDGLEKTKIAVMRRVSFLQRKDQLGKDQEDDAGYLDVAVSEVKHPPPQLSPMPEGLTSQQVVRRHILGSIIQSERSYLESLRRILQEYHRPLMEADPRILSPRKIRPIFYRLREITQCHSMFQIALASRVAEWDSSEKIGDLFVASVSVCACACVRVCVCAFCDMLKNTPKGHVDRLPLQLALTELEMLAEKLNEQKRVADQIAETQQLARSVSDRLLSKQLNSEQGSLVLCETLIETVYGERGQVLKSKERKVFLFDDVLICANINVKGPPDISSLVPVGPKYTMKWSAPLQQVQVVEVGQEGSQNKDTLFQQSGAKRPGPACASGKAILGPPRLYQELQELQHDLSVVEEVTLLVGTLQGTYQNLNTTVAQDWCLALQRLIRIKEDQIQSANKCRLRLQVPGRPDKSGRPVSFMVVFNTPNPLSKISWVNRLHLAKIALREENTPGWLCGEDDGKTMAPFWYPLLACRMPVFATKSLDRKVTALHNPVHCALLGFSAASTSLPQGYLWVAGGGDGSQGQLEIFSLNRPTPRAVKSLQLGSPVHCLDYVPEPSPSEDMEAGAERTPLEIGSTVCVGLNDGSILVYGSLDTAAQCLLTLHNPEGCPVLCLKHSPRFLFAGLRNGMAAPVRTLLVLEDSVWASCGNSVTVIDVSSLTTQKFEVHPDPMVSVAHMVRAGGGVWMAFSEGSSIRLFHTETLELLQEINISTRSALLNPGQKNMRVTSLLICQGLLWVGTAQGFIITLPVPKLEGIPKITGKGMISLNAHCGPVDFLVATASALSPNLLKRDSVADGPDSACGGEDRSDTSSQESLQQSSSAQGDGRGKGRGVLLQYKLRSTSGLPGRPLTATGDEASDSSLESLEHSVEDGSIYELSDDPEMWVRGRSCERDGGRRDRVTSAAVISGGKGFRRLKEGASAGTRTSGEGLENTLMVWQLPLTV</sequence>
<feature type="region of interest" description="Disordered" evidence="4">
    <location>
        <begin position="832"/>
        <end position="872"/>
    </location>
</feature>
<evidence type="ECO:0000259" key="5">
    <source>
        <dbReference type="PROSITE" id="PS50010"/>
    </source>
</evidence>
<reference evidence="6" key="1">
    <citation type="submission" date="2019-06" db="EMBL/GenBank/DDBJ databases">
        <authorList>
            <consortium name="Wellcome Sanger Institute Data Sharing"/>
        </authorList>
    </citation>
    <scope>NUCLEOTIDE SEQUENCE [LARGE SCALE GENOMIC DNA]</scope>
</reference>
<evidence type="ECO:0000256" key="1">
    <source>
        <dbReference type="ARBA" id="ARBA00022553"/>
    </source>
</evidence>
<feature type="coiled-coil region" evidence="3">
    <location>
        <begin position="225"/>
        <end position="252"/>
    </location>
</feature>
<protein>
    <submittedName>
        <fullName evidence="6">Rho guanine nucleotide exchange factor 10 like</fullName>
    </submittedName>
</protein>
<reference evidence="6" key="2">
    <citation type="submission" date="2025-08" db="UniProtKB">
        <authorList>
            <consortium name="Ensembl"/>
        </authorList>
    </citation>
    <scope>IDENTIFICATION</scope>
</reference>